<dbReference type="PANTHER" id="PTHR34294">
    <property type="entry name" value="TRANSCRIPTIONAL REGULATOR-RELATED"/>
    <property type="match status" value="1"/>
</dbReference>
<sequence length="322" mass="34361">MVGHINELDNELLAVRAAELYYEENKTQDEIGAILRVTRWKVGRLLHAARAEGIVRIEIAHPKARRLGMEHGLVETYGLASAVVVPRESDSTITARVAGAAADYLVSMRPRTHTLGVSWGNTLHQLAVALPPEWSAPVRVVQVNGGVTKSASPARAAATATMIADKSGGQVTLMPTPAILERVETKNAIEADRSVSAVLDEANTADTYLFSAGPASEVSIHVYSGYVDSAQIRKLQNLGAVGDVLGRYITSDGEIADPELDQRTLGLSLERLRQAQRSIAVVAGHDKHPVAKAIVTSGLATVLITDEDTATFLLDLPEGKVA</sequence>
<gene>
    <name evidence="6" type="ORF">UFOPK1684_00475</name>
    <name evidence="7" type="ORF">UFOPK2158_00510</name>
</gene>
<proteinExistence type="inferred from homology"/>
<dbReference type="PANTHER" id="PTHR34294:SF1">
    <property type="entry name" value="TRANSCRIPTIONAL REGULATOR LSRR"/>
    <property type="match status" value="1"/>
</dbReference>
<dbReference type="Gene3D" id="1.10.10.10">
    <property type="entry name" value="Winged helix-like DNA-binding domain superfamily/Winged helix DNA-binding domain"/>
    <property type="match status" value="1"/>
</dbReference>
<dbReference type="AlphaFoldDB" id="A0A6J6JRN0"/>
<evidence type="ECO:0000259" key="5">
    <source>
        <dbReference type="Pfam" id="PF04198"/>
    </source>
</evidence>
<feature type="domain" description="Sugar-binding" evidence="5">
    <location>
        <begin position="68"/>
        <end position="314"/>
    </location>
</feature>
<dbReference type="Pfam" id="PF04198">
    <property type="entry name" value="Sugar-bind"/>
    <property type="match status" value="1"/>
</dbReference>
<dbReference type="Gene3D" id="3.40.50.1360">
    <property type="match status" value="1"/>
</dbReference>
<keyword evidence="2" id="KW-0805">Transcription regulation</keyword>
<accession>A0A6J6JRN0</accession>
<evidence type="ECO:0000256" key="2">
    <source>
        <dbReference type="ARBA" id="ARBA00023015"/>
    </source>
</evidence>
<dbReference type="GO" id="GO:0030246">
    <property type="term" value="F:carbohydrate binding"/>
    <property type="evidence" value="ECO:0007669"/>
    <property type="project" value="InterPro"/>
</dbReference>
<dbReference type="EMBL" id="CAEZTM010000014">
    <property type="protein sequence ID" value="CAB4566909.1"/>
    <property type="molecule type" value="Genomic_DNA"/>
</dbReference>
<evidence type="ECO:0000313" key="6">
    <source>
        <dbReference type="EMBL" id="CAB4566909.1"/>
    </source>
</evidence>
<evidence type="ECO:0000256" key="3">
    <source>
        <dbReference type="ARBA" id="ARBA00023125"/>
    </source>
</evidence>
<protein>
    <submittedName>
        <fullName evidence="7">Unannotated protein</fullName>
    </submittedName>
</protein>
<dbReference type="EMBL" id="CAEZVY010000040">
    <property type="protein sequence ID" value="CAB4640080.1"/>
    <property type="molecule type" value="Genomic_DNA"/>
</dbReference>
<dbReference type="SUPFAM" id="SSF100950">
    <property type="entry name" value="NagB/RpiA/CoA transferase-like"/>
    <property type="match status" value="1"/>
</dbReference>
<keyword evidence="3" id="KW-0238">DNA-binding</keyword>
<evidence type="ECO:0000313" key="7">
    <source>
        <dbReference type="EMBL" id="CAB4640080.1"/>
    </source>
</evidence>
<dbReference type="GO" id="GO:0003677">
    <property type="term" value="F:DNA binding"/>
    <property type="evidence" value="ECO:0007669"/>
    <property type="project" value="UniProtKB-KW"/>
</dbReference>
<reference evidence="7" key="1">
    <citation type="submission" date="2020-05" db="EMBL/GenBank/DDBJ databases">
        <authorList>
            <person name="Chiriac C."/>
            <person name="Salcher M."/>
            <person name="Ghai R."/>
            <person name="Kavagutti S V."/>
        </authorList>
    </citation>
    <scope>NUCLEOTIDE SEQUENCE</scope>
</reference>
<comment type="similarity">
    <text evidence="1">Belongs to the SorC transcriptional regulatory family.</text>
</comment>
<name>A0A6J6JRN0_9ZZZZ</name>
<organism evidence="7">
    <name type="scientific">freshwater metagenome</name>
    <dbReference type="NCBI Taxonomy" id="449393"/>
    <lineage>
        <taxon>unclassified sequences</taxon>
        <taxon>metagenomes</taxon>
        <taxon>ecological metagenomes</taxon>
    </lineage>
</organism>
<evidence type="ECO:0000256" key="4">
    <source>
        <dbReference type="ARBA" id="ARBA00023163"/>
    </source>
</evidence>
<dbReference type="InterPro" id="IPR051054">
    <property type="entry name" value="SorC_transcr_regulators"/>
</dbReference>
<dbReference type="InterPro" id="IPR036388">
    <property type="entry name" value="WH-like_DNA-bd_sf"/>
</dbReference>
<keyword evidence="4" id="KW-0804">Transcription</keyword>
<dbReference type="InterPro" id="IPR037171">
    <property type="entry name" value="NagB/RpiA_transferase-like"/>
</dbReference>
<evidence type="ECO:0000256" key="1">
    <source>
        <dbReference type="ARBA" id="ARBA00010466"/>
    </source>
</evidence>
<dbReference type="InterPro" id="IPR007324">
    <property type="entry name" value="Sugar-bd_dom_put"/>
</dbReference>